<feature type="compositionally biased region" description="Polar residues" evidence="1">
    <location>
        <begin position="1"/>
        <end position="18"/>
    </location>
</feature>
<reference evidence="2 3" key="1">
    <citation type="submission" date="2023-10" db="EMBL/GenBank/DDBJ databases">
        <title>Noviherbaspirillum sp. CPCC 100848 genome assembly.</title>
        <authorList>
            <person name="Li X.Y."/>
            <person name="Fang X.M."/>
        </authorList>
    </citation>
    <scope>NUCLEOTIDE SEQUENCE [LARGE SCALE GENOMIC DNA]</scope>
    <source>
        <strain evidence="2 3">CPCC 100848</strain>
    </source>
</reference>
<evidence type="ECO:0000256" key="1">
    <source>
        <dbReference type="SAM" id="MobiDB-lite"/>
    </source>
</evidence>
<protein>
    <submittedName>
        <fullName evidence="2">Uncharacterized protein</fullName>
    </submittedName>
</protein>
<feature type="compositionally biased region" description="Basic and acidic residues" evidence="1">
    <location>
        <begin position="121"/>
        <end position="140"/>
    </location>
</feature>
<accession>A0ABU6J311</accession>
<proteinExistence type="predicted"/>
<organism evidence="2 3">
    <name type="scientific">Noviherbaspirillum album</name>
    <dbReference type="NCBI Taxonomy" id="3080276"/>
    <lineage>
        <taxon>Bacteria</taxon>
        <taxon>Pseudomonadati</taxon>
        <taxon>Pseudomonadota</taxon>
        <taxon>Betaproteobacteria</taxon>
        <taxon>Burkholderiales</taxon>
        <taxon>Oxalobacteraceae</taxon>
        <taxon>Noviherbaspirillum</taxon>
    </lineage>
</organism>
<comment type="caution">
    <text evidence="2">The sequence shown here is derived from an EMBL/GenBank/DDBJ whole genome shotgun (WGS) entry which is preliminary data.</text>
</comment>
<gene>
    <name evidence="2" type="ORF">RY831_02540</name>
</gene>
<feature type="region of interest" description="Disordered" evidence="1">
    <location>
        <begin position="102"/>
        <end position="150"/>
    </location>
</feature>
<feature type="compositionally biased region" description="Basic and acidic residues" evidence="1">
    <location>
        <begin position="26"/>
        <end position="36"/>
    </location>
</feature>
<name>A0ABU6J311_9BURK</name>
<evidence type="ECO:0000313" key="3">
    <source>
        <dbReference type="Proteomes" id="UP001352263"/>
    </source>
</evidence>
<evidence type="ECO:0000313" key="2">
    <source>
        <dbReference type="EMBL" id="MEC4718016.1"/>
    </source>
</evidence>
<dbReference type="RefSeq" id="WP_326504754.1">
    <property type="nucleotide sequence ID" value="NZ_JAWIIV010000001.1"/>
</dbReference>
<sequence>MTSIPSTQAIPLSPTLTKPTVGVEKSSADETNKEEELRKAKETFADEMKRLYPDGINNKSGNTVFANEETLKHIVEHGTIEDADGKRQLLPDETRKAVQTILDNGGPASINPNGDPWFTETDLRRSIENDRRSPTQKSEDFLNGSGGNKV</sequence>
<keyword evidence="3" id="KW-1185">Reference proteome</keyword>
<dbReference type="Proteomes" id="UP001352263">
    <property type="component" value="Unassembled WGS sequence"/>
</dbReference>
<dbReference type="EMBL" id="JAWIIV010000001">
    <property type="protein sequence ID" value="MEC4718016.1"/>
    <property type="molecule type" value="Genomic_DNA"/>
</dbReference>
<feature type="region of interest" description="Disordered" evidence="1">
    <location>
        <begin position="1"/>
        <end position="36"/>
    </location>
</feature>